<protein>
    <submittedName>
        <fullName evidence="11">Membrane translocator</fullName>
    </submittedName>
</protein>
<dbReference type="eggNOG" id="COG1132">
    <property type="taxonomic scope" value="Bacteria"/>
</dbReference>
<feature type="transmembrane region" description="Helical" evidence="8">
    <location>
        <begin position="26"/>
        <end position="47"/>
    </location>
</feature>
<comment type="subcellular location">
    <subcellularLocation>
        <location evidence="1">Cell membrane</location>
        <topology evidence="1">Multi-pass membrane protein</topology>
    </subcellularLocation>
</comment>
<dbReference type="GO" id="GO:0005524">
    <property type="term" value="F:ATP binding"/>
    <property type="evidence" value="ECO:0007669"/>
    <property type="project" value="UniProtKB-KW"/>
</dbReference>
<dbReference type="InterPro" id="IPR003593">
    <property type="entry name" value="AAA+_ATPase"/>
</dbReference>
<dbReference type="GeneID" id="93734879"/>
<keyword evidence="5 8" id="KW-1133">Transmembrane helix</keyword>
<dbReference type="Pfam" id="PF00005">
    <property type="entry name" value="ABC_tran"/>
    <property type="match status" value="1"/>
</dbReference>
<feature type="region of interest" description="Disordered" evidence="7">
    <location>
        <begin position="673"/>
        <end position="695"/>
    </location>
</feature>
<feature type="compositionally biased region" description="Pro residues" evidence="7">
    <location>
        <begin position="600"/>
        <end position="609"/>
    </location>
</feature>
<feature type="transmembrane region" description="Helical" evidence="8">
    <location>
        <begin position="164"/>
        <end position="182"/>
    </location>
</feature>
<dbReference type="KEGG" id="sclf:BB341_04175"/>
<dbReference type="EMBL" id="CM000913">
    <property type="protein sequence ID" value="EFG10027.1"/>
    <property type="molecule type" value="Genomic_DNA"/>
</dbReference>
<evidence type="ECO:0000256" key="4">
    <source>
        <dbReference type="ARBA" id="ARBA00022840"/>
    </source>
</evidence>
<name>E2PW37_STRCL</name>
<feature type="compositionally biased region" description="Low complexity" evidence="7">
    <location>
        <begin position="773"/>
        <end position="782"/>
    </location>
</feature>
<dbReference type="SUPFAM" id="SSF90123">
    <property type="entry name" value="ABC transporter transmembrane region"/>
    <property type="match status" value="1"/>
</dbReference>
<dbReference type="AlphaFoldDB" id="E2PW37"/>
<dbReference type="CDD" id="cd03228">
    <property type="entry name" value="ABCC_MRP_Like"/>
    <property type="match status" value="1"/>
</dbReference>
<evidence type="ECO:0000313" key="11">
    <source>
        <dbReference type="EMBL" id="EFG10027.1"/>
    </source>
</evidence>
<reference evidence="11 12" key="1">
    <citation type="journal article" date="2010" name="Genome Biol. Evol.">
        <title>The sequence of a 1.8-mb bacterial linear plasmid reveals a rich evolutionary reservoir of secondary metabolic pathways.</title>
        <authorList>
            <person name="Medema M.H."/>
            <person name="Trefzer A."/>
            <person name="Kovalchuk A."/>
            <person name="van den Berg M."/>
            <person name="Mueller U."/>
            <person name="Heijne W."/>
            <person name="Wu L."/>
            <person name="Alam M.T."/>
            <person name="Ronning C.M."/>
            <person name="Nierman W.C."/>
            <person name="Bovenberg R.A.L."/>
            <person name="Breitling R."/>
            <person name="Takano E."/>
        </authorList>
    </citation>
    <scope>NUCLEOTIDE SEQUENCE [LARGE SCALE GENOMIC DNA]</scope>
    <source>
        <strain evidence="12">ATCC 27064 / DSM 738 / JCM 4710 / NBRC 13307 / NCIMB 12785 / NRRL 3585 / VKM Ac-602</strain>
    </source>
</reference>
<organism evidence="11 12">
    <name type="scientific">Streptomyces clavuligerus</name>
    <dbReference type="NCBI Taxonomy" id="1901"/>
    <lineage>
        <taxon>Bacteria</taxon>
        <taxon>Bacillati</taxon>
        <taxon>Actinomycetota</taxon>
        <taxon>Actinomycetes</taxon>
        <taxon>Kitasatosporales</taxon>
        <taxon>Streptomycetaceae</taxon>
        <taxon>Streptomyces</taxon>
    </lineage>
</organism>
<keyword evidence="3" id="KW-0547">Nucleotide-binding</keyword>
<dbReference type="Gene3D" id="3.40.50.300">
    <property type="entry name" value="P-loop containing nucleotide triphosphate hydrolases"/>
    <property type="match status" value="1"/>
</dbReference>
<evidence type="ECO:0000256" key="3">
    <source>
        <dbReference type="ARBA" id="ARBA00022741"/>
    </source>
</evidence>
<evidence type="ECO:0000313" key="12">
    <source>
        <dbReference type="Proteomes" id="UP000002357"/>
    </source>
</evidence>
<dbReference type="InterPro" id="IPR003439">
    <property type="entry name" value="ABC_transporter-like_ATP-bd"/>
</dbReference>
<dbReference type="PROSITE" id="PS00211">
    <property type="entry name" value="ABC_TRANSPORTER_1"/>
    <property type="match status" value="1"/>
</dbReference>
<dbReference type="STRING" id="1901.BB341_04175"/>
<dbReference type="GO" id="GO:0015421">
    <property type="term" value="F:ABC-type oligopeptide transporter activity"/>
    <property type="evidence" value="ECO:0007669"/>
    <property type="project" value="TreeGrafter"/>
</dbReference>
<dbReference type="InterPro" id="IPR036640">
    <property type="entry name" value="ABC1_TM_sf"/>
</dbReference>
<dbReference type="PANTHER" id="PTHR43394:SF1">
    <property type="entry name" value="ATP-BINDING CASSETTE SUB-FAMILY B MEMBER 10, MITOCHONDRIAL"/>
    <property type="match status" value="1"/>
</dbReference>
<feature type="region of interest" description="Disordered" evidence="7">
    <location>
        <begin position="718"/>
        <end position="885"/>
    </location>
</feature>
<evidence type="ECO:0000259" key="10">
    <source>
        <dbReference type="PROSITE" id="PS50929"/>
    </source>
</evidence>
<keyword evidence="6 8" id="KW-0472">Membrane</keyword>
<feature type="compositionally biased region" description="Low complexity" evidence="7">
    <location>
        <begin position="747"/>
        <end position="764"/>
    </location>
</feature>
<dbReference type="PROSITE" id="PS50929">
    <property type="entry name" value="ABC_TM1F"/>
    <property type="match status" value="1"/>
</dbReference>
<evidence type="ECO:0000256" key="6">
    <source>
        <dbReference type="ARBA" id="ARBA00023136"/>
    </source>
</evidence>
<dbReference type="Proteomes" id="UP000002357">
    <property type="component" value="Chromosome"/>
</dbReference>
<sequence length="885" mass="86509">MTHSPPTATSSPPSQTAVPRAGRLRLTLLALCSTGGALAAVVLPAVLGNTVDELLARGEPVWSALLLCTALTAAEALFDAVVAVVGGTTTAELTARLRVAVVQRVTGCEPRHGQSVTAGDLTTRLTANAAEAAGVPVITATAVASVLMPLGGVAGLLLVDAWTALALFVAAPALVVLLRTLVRDTAQVSADYQSEQARIAGRLTEVLDGIATVRAAHTATREQARITGPLTELDAHGRRTWQIQGRAAAGAAALLPVLTAVVLAVAGIRTAAGALSVGALLAVSQYAVLAVGFGSLTGSLSAISRGRAAARRLEPLLALPPVPHRSLTLPPGGPGTLELRGVDVVRDGERLLNGVDLTVPGGTATAVVGRSGSGKSLLAAVAGRLTDPDAGSVTLDGVPLDGIDPDELRDQVAHAFARPVLLGTTVEDAVGYGDPRPSGDRVRDALRDASAEPFVALLPLGARTPLEQAPLSGGECQRLGLARAFARPARLLILDDATSSLDTVTESQVQAALARRAGTVTRLIVAHRVSTAASADQVVWLDRGEVRAIAPHATLWHHPDYRALFHQNPRPAPPQGGSGPTAPVPEAGTRGPAVRVPRPYGEPPRPAPGGPGNSAAPARPGADGEGPSPAGPERAAAGGPGQGPGAPGVAGGFLGVSAGAGAASGAAVPDGVPPGVAGHRSGAVGDGSLSGVPGRVVVGGGPGRGFRVGVPDGVPPGVAGHRSGGVGDGSLSGVPGRVVAGGGPGRGFRAAVPDGAPPGAAGHPSGPGGDGSSSGVPERAAPGGSGQGSRAGGGGPGEVLPDTAGQPSGADGEHPSGAGPGNAAAESSGRGPRARGNGSTAAPDPSMDSADGRVRTGPPDGGEVPGAGDRAPSAAVGALGEGAGG</sequence>
<evidence type="ECO:0000256" key="7">
    <source>
        <dbReference type="SAM" id="MobiDB-lite"/>
    </source>
</evidence>
<dbReference type="OrthoDB" id="9806127at2"/>
<feature type="compositionally biased region" description="Gly residues" evidence="7">
    <location>
        <begin position="783"/>
        <end position="797"/>
    </location>
</feature>
<dbReference type="SUPFAM" id="SSF52540">
    <property type="entry name" value="P-loop containing nucleoside triphosphate hydrolases"/>
    <property type="match status" value="1"/>
</dbReference>
<feature type="domain" description="ABC transmembrane type-1" evidence="10">
    <location>
        <begin position="28"/>
        <end position="305"/>
    </location>
</feature>
<keyword evidence="4" id="KW-0067">ATP-binding</keyword>
<accession>E2PW37</accession>
<feature type="transmembrane region" description="Helical" evidence="8">
    <location>
        <begin position="133"/>
        <end position="158"/>
    </location>
</feature>
<feature type="compositionally biased region" description="Low complexity" evidence="7">
    <location>
        <begin position="613"/>
        <end position="637"/>
    </location>
</feature>
<feature type="transmembrane region" description="Helical" evidence="8">
    <location>
        <begin position="247"/>
        <end position="268"/>
    </location>
</feature>
<dbReference type="InterPro" id="IPR039421">
    <property type="entry name" value="Type_1_exporter"/>
</dbReference>
<evidence type="ECO:0000256" key="1">
    <source>
        <dbReference type="ARBA" id="ARBA00004651"/>
    </source>
</evidence>
<evidence type="ECO:0000256" key="5">
    <source>
        <dbReference type="ARBA" id="ARBA00022989"/>
    </source>
</evidence>
<evidence type="ECO:0000256" key="8">
    <source>
        <dbReference type="SAM" id="Phobius"/>
    </source>
</evidence>
<gene>
    <name evidence="11" type="primary">amfB</name>
    <name evidence="11" type="ORF">SCLAV_4954</name>
</gene>
<dbReference type="Pfam" id="PF00664">
    <property type="entry name" value="ABC_membrane"/>
    <property type="match status" value="1"/>
</dbReference>
<dbReference type="PROSITE" id="PS50893">
    <property type="entry name" value="ABC_TRANSPORTER_2"/>
    <property type="match status" value="1"/>
</dbReference>
<keyword evidence="12" id="KW-1185">Reference proteome</keyword>
<dbReference type="GO" id="GO:0005886">
    <property type="term" value="C:plasma membrane"/>
    <property type="evidence" value="ECO:0007669"/>
    <property type="project" value="UniProtKB-SubCell"/>
</dbReference>
<feature type="transmembrane region" description="Helical" evidence="8">
    <location>
        <begin position="62"/>
        <end position="88"/>
    </location>
</feature>
<keyword evidence="2 8" id="KW-0812">Transmembrane</keyword>
<evidence type="ECO:0000259" key="9">
    <source>
        <dbReference type="PROSITE" id="PS50893"/>
    </source>
</evidence>
<dbReference type="InterPro" id="IPR011527">
    <property type="entry name" value="ABC1_TM_dom"/>
</dbReference>
<dbReference type="InterPro" id="IPR027417">
    <property type="entry name" value="P-loop_NTPase"/>
</dbReference>
<feature type="domain" description="ABC transporter" evidence="9">
    <location>
        <begin position="337"/>
        <end position="568"/>
    </location>
</feature>
<dbReference type="CDD" id="cd07346">
    <property type="entry name" value="ABC_6TM_exporters"/>
    <property type="match status" value="1"/>
</dbReference>
<proteinExistence type="predicted"/>
<evidence type="ECO:0000256" key="2">
    <source>
        <dbReference type="ARBA" id="ARBA00022692"/>
    </source>
</evidence>
<dbReference type="Gene3D" id="1.20.1560.10">
    <property type="entry name" value="ABC transporter type 1, transmembrane domain"/>
    <property type="match status" value="1"/>
</dbReference>
<dbReference type="RefSeq" id="WP_003962285.1">
    <property type="nucleotide sequence ID" value="NZ_CM000913.1"/>
</dbReference>
<feature type="compositionally biased region" description="Gly residues" evidence="7">
    <location>
        <begin position="638"/>
        <end position="650"/>
    </location>
</feature>
<dbReference type="InterPro" id="IPR017871">
    <property type="entry name" value="ABC_transporter-like_CS"/>
</dbReference>
<feature type="region of interest" description="Disordered" evidence="7">
    <location>
        <begin position="564"/>
        <end position="650"/>
    </location>
</feature>
<dbReference type="SMART" id="SM00382">
    <property type="entry name" value="AAA"/>
    <property type="match status" value="1"/>
</dbReference>
<dbReference type="PANTHER" id="PTHR43394">
    <property type="entry name" value="ATP-DEPENDENT PERMEASE MDL1, MITOCHONDRIAL"/>
    <property type="match status" value="1"/>
</dbReference>
<dbReference type="GO" id="GO:0016887">
    <property type="term" value="F:ATP hydrolysis activity"/>
    <property type="evidence" value="ECO:0007669"/>
    <property type="project" value="InterPro"/>
</dbReference>